<feature type="transmembrane region" description="Helical" evidence="1">
    <location>
        <begin position="250"/>
        <end position="269"/>
    </location>
</feature>
<accession>A0ABU9YZU5</accession>
<evidence type="ECO:0008006" key="4">
    <source>
        <dbReference type="Google" id="ProtNLM"/>
    </source>
</evidence>
<dbReference type="EMBL" id="JBDIVE010000006">
    <property type="protein sequence ID" value="MEN3069226.1"/>
    <property type="molecule type" value="Genomic_DNA"/>
</dbReference>
<name>A0ABU9YZU5_9RHOO</name>
<dbReference type="RefSeq" id="WP_345919998.1">
    <property type="nucleotide sequence ID" value="NZ_JBDIVE010000006.1"/>
</dbReference>
<sequence length="539" mass="59164">MMMNATTEYGFVDNRQISLVRSCINFLLIFSAIIQLFLYFTYEDNAVSVLIVLFVSLLTTAYCLNGRVFCKTPVSSLLILGFNFVSLSGAMVVMTMGANPIVKYLNVPLYTFSLLAIAQITLIFSHVVYLRSYVFVRASELIRENILKPIGLFDLPGDKVLWTMGVVGCIAISLTRAGSFGEAQTFQGNDVGSKVFAGFAVFSAAPLFGPIFKKFYENTEDKPLGISWWPLITYFCMLLIVATVANTRQVFADAVIECALGAVILFCLGKIKLTSQLLKRLILIALVATVVLPLMSRFSIAMVVAREFRADSSPISLLSLTWSSFWDQAAIASYQEGIKTALLGDYNEFYADNPLLSRFIITKFHDNMFYFSGHLQSGDGWLLFNSALDRIIALLPQPLINILGLHVDKSDLLSSNGDYLFSLASGYGLGGYRTGSMIAEGFAMVGFLYPLLLGVLAISCFSFYDAFADNSRAKGVVVAPVMMFQIWYLFGGVGGAAFGAEGLSNVVVGILRGMPQMVIFYCAIAFFVNSFLSSRLSAK</sequence>
<reference evidence="2 3" key="1">
    <citation type="journal article" date="2018" name="Int. J. Syst. Evol. Microbiol.">
        <title>Uliginosibacterium sediminicola sp. nov., isolated from freshwater sediment.</title>
        <authorList>
            <person name="Hwang W.M."/>
            <person name="Kim S.M."/>
            <person name="Kang K."/>
            <person name="Ahn T.Y."/>
        </authorList>
    </citation>
    <scope>NUCLEOTIDE SEQUENCE [LARGE SCALE GENOMIC DNA]</scope>
    <source>
        <strain evidence="2 3">M1-21</strain>
    </source>
</reference>
<comment type="caution">
    <text evidence="2">The sequence shown here is derived from an EMBL/GenBank/DDBJ whole genome shotgun (WGS) entry which is preliminary data.</text>
</comment>
<evidence type="ECO:0000313" key="3">
    <source>
        <dbReference type="Proteomes" id="UP001410394"/>
    </source>
</evidence>
<feature type="transmembrane region" description="Helical" evidence="1">
    <location>
        <begin position="476"/>
        <end position="498"/>
    </location>
</feature>
<feature type="transmembrane region" description="Helical" evidence="1">
    <location>
        <begin position="518"/>
        <end position="538"/>
    </location>
</feature>
<keyword evidence="1" id="KW-0812">Transmembrane</keyword>
<feature type="transmembrane region" description="Helical" evidence="1">
    <location>
        <begin position="224"/>
        <end position="244"/>
    </location>
</feature>
<feature type="transmembrane region" description="Helical" evidence="1">
    <location>
        <begin position="109"/>
        <end position="130"/>
    </location>
</feature>
<feature type="transmembrane region" description="Helical" evidence="1">
    <location>
        <begin position="77"/>
        <end position="97"/>
    </location>
</feature>
<feature type="transmembrane region" description="Helical" evidence="1">
    <location>
        <begin position="46"/>
        <end position="65"/>
    </location>
</feature>
<keyword evidence="3" id="KW-1185">Reference proteome</keyword>
<keyword evidence="1" id="KW-1133">Transmembrane helix</keyword>
<feature type="transmembrane region" description="Helical" evidence="1">
    <location>
        <begin position="160"/>
        <end position="179"/>
    </location>
</feature>
<protein>
    <recommendedName>
        <fullName evidence="4">O-antigen polysaccharide polymerase Wzy</fullName>
    </recommendedName>
</protein>
<feature type="transmembrane region" description="Helical" evidence="1">
    <location>
        <begin position="281"/>
        <end position="305"/>
    </location>
</feature>
<evidence type="ECO:0000256" key="1">
    <source>
        <dbReference type="SAM" id="Phobius"/>
    </source>
</evidence>
<keyword evidence="1" id="KW-0472">Membrane</keyword>
<organism evidence="2 3">
    <name type="scientific">Uliginosibacterium sediminicola</name>
    <dbReference type="NCBI Taxonomy" id="2024550"/>
    <lineage>
        <taxon>Bacteria</taxon>
        <taxon>Pseudomonadati</taxon>
        <taxon>Pseudomonadota</taxon>
        <taxon>Betaproteobacteria</taxon>
        <taxon>Rhodocyclales</taxon>
        <taxon>Zoogloeaceae</taxon>
        <taxon>Uliginosibacterium</taxon>
    </lineage>
</organism>
<dbReference type="Proteomes" id="UP001410394">
    <property type="component" value="Unassembled WGS sequence"/>
</dbReference>
<evidence type="ECO:0000313" key="2">
    <source>
        <dbReference type="EMBL" id="MEN3069226.1"/>
    </source>
</evidence>
<feature type="transmembrane region" description="Helical" evidence="1">
    <location>
        <begin position="442"/>
        <end position="464"/>
    </location>
</feature>
<proteinExistence type="predicted"/>
<gene>
    <name evidence="2" type="ORF">ABDB84_12115</name>
</gene>
<feature type="transmembrane region" description="Helical" evidence="1">
    <location>
        <begin position="20"/>
        <end position="40"/>
    </location>
</feature>
<feature type="transmembrane region" description="Helical" evidence="1">
    <location>
        <begin position="191"/>
        <end position="212"/>
    </location>
</feature>